<dbReference type="InterPro" id="IPR005311">
    <property type="entry name" value="PBP_dimer"/>
</dbReference>
<dbReference type="GO" id="GO:0043093">
    <property type="term" value="P:FtsZ-dependent cytokinesis"/>
    <property type="evidence" value="ECO:0007669"/>
    <property type="project" value="UniProtKB-UniRule"/>
</dbReference>
<comment type="function">
    <text evidence="16">Catalyzes cross-linking of the peptidoglycan cell wall at the division septum.</text>
</comment>
<keyword evidence="3 16" id="KW-0997">Cell inner membrane</keyword>
<keyword evidence="7 16" id="KW-0812">Transmembrane</keyword>
<evidence type="ECO:0000256" key="12">
    <source>
        <dbReference type="ARBA" id="ARBA00023136"/>
    </source>
</evidence>
<evidence type="ECO:0000259" key="17">
    <source>
        <dbReference type="Pfam" id="PF00905"/>
    </source>
</evidence>
<dbReference type="Gene3D" id="3.30.450.330">
    <property type="match status" value="1"/>
</dbReference>
<keyword evidence="5 16" id="KW-0121">Carboxypeptidase</keyword>
<comment type="similarity">
    <text evidence="16">Belongs to the transpeptidase family. FtsI subfamily.</text>
</comment>
<dbReference type="EC" id="3.4.16.4" evidence="16"/>
<evidence type="ECO:0000256" key="10">
    <source>
        <dbReference type="ARBA" id="ARBA00022984"/>
    </source>
</evidence>
<dbReference type="NCBIfam" id="NF011685">
    <property type="entry name" value="PRK15105.1"/>
    <property type="match status" value="1"/>
</dbReference>
<keyword evidence="4 16" id="KW-0132">Cell division</keyword>
<dbReference type="SUPFAM" id="SSF56519">
    <property type="entry name" value="Penicillin binding protein dimerisation domain"/>
    <property type="match status" value="1"/>
</dbReference>
<dbReference type="Gene3D" id="3.90.1310.10">
    <property type="entry name" value="Penicillin-binding protein 2a (Domain 2)"/>
    <property type="match status" value="1"/>
</dbReference>
<evidence type="ECO:0000256" key="13">
    <source>
        <dbReference type="ARBA" id="ARBA00023210"/>
    </source>
</evidence>
<dbReference type="Pfam" id="PF00905">
    <property type="entry name" value="Transpeptidase"/>
    <property type="match status" value="1"/>
</dbReference>
<dbReference type="EMBL" id="SMCR01000001">
    <property type="protein sequence ID" value="TCV99990.1"/>
    <property type="molecule type" value="Genomic_DNA"/>
</dbReference>
<evidence type="ECO:0000256" key="11">
    <source>
        <dbReference type="ARBA" id="ARBA00022989"/>
    </source>
</evidence>
<evidence type="ECO:0000256" key="15">
    <source>
        <dbReference type="ARBA" id="ARBA00023316"/>
    </source>
</evidence>
<dbReference type="Pfam" id="PF03717">
    <property type="entry name" value="PBP_dimer"/>
    <property type="match status" value="1"/>
</dbReference>
<protein>
    <recommendedName>
        <fullName evidence="16">Peptidoglycan D,D-transpeptidase FtsI</fullName>
        <ecNumber evidence="16">3.4.16.4</ecNumber>
    </recommendedName>
    <alternativeName>
        <fullName evidence="16">Penicillin-binding protein 3</fullName>
        <shortName evidence="16">PBP-3</shortName>
    </alternativeName>
</protein>
<dbReference type="InterPro" id="IPR012338">
    <property type="entry name" value="Beta-lactam/transpept-like"/>
</dbReference>
<dbReference type="FunFam" id="3.40.710.10:FF:000003">
    <property type="entry name" value="Peptidoglycan D,D-transpeptidase FtsI"/>
    <property type="match status" value="1"/>
</dbReference>
<dbReference type="GO" id="GO:0005886">
    <property type="term" value="C:plasma membrane"/>
    <property type="evidence" value="ECO:0007669"/>
    <property type="project" value="UniProtKB-SubCell"/>
</dbReference>
<dbReference type="GO" id="GO:0008658">
    <property type="term" value="F:penicillin binding"/>
    <property type="evidence" value="ECO:0007669"/>
    <property type="project" value="InterPro"/>
</dbReference>
<keyword evidence="15 16" id="KW-0961">Cell wall biogenesis/degradation</keyword>
<evidence type="ECO:0000256" key="14">
    <source>
        <dbReference type="ARBA" id="ARBA00023306"/>
    </source>
</evidence>
<dbReference type="GO" id="GO:0009002">
    <property type="term" value="F:serine-type D-Ala-D-Ala carboxypeptidase activity"/>
    <property type="evidence" value="ECO:0007669"/>
    <property type="project" value="UniProtKB-UniRule"/>
</dbReference>
<evidence type="ECO:0000256" key="1">
    <source>
        <dbReference type="ARBA" id="ARBA00004370"/>
    </source>
</evidence>
<evidence type="ECO:0000256" key="5">
    <source>
        <dbReference type="ARBA" id="ARBA00022645"/>
    </source>
</evidence>
<comment type="caution">
    <text evidence="19">The sequence shown here is derived from an EMBL/GenBank/DDBJ whole genome shotgun (WGS) entry which is preliminary data.</text>
</comment>
<keyword evidence="6 16" id="KW-0645">Protease</keyword>
<dbReference type="GO" id="GO:0008955">
    <property type="term" value="F:peptidoglycan glycosyltransferase activity"/>
    <property type="evidence" value="ECO:0007669"/>
    <property type="project" value="InterPro"/>
</dbReference>
<gene>
    <name evidence="16" type="primary">ftsI</name>
    <name evidence="19" type="ORF">EDC52_101332</name>
</gene>
<evidence type="ECO:0000259" key="18">
    <source>
        <dbReference type="Pfam" id="PF03717"/>
    </source>
</evidence>
<sequence>MSTHNEKGFIQWRFGSLCLGIFLILAVLLVRIAWLQVIAPDKLVAQEDKRSLRVEQTPIARGMITDRQGLPLAVSVPVDAIWADPQEVAQSGGVSASDGWQALAQVLNIPFTELTGRMAQHPHLRFLYLARQVEPDAAQYVKQLKLHGIYLKQESRRFYPAGEAAANLLGFTNIDDQGIEGVEKSFNSLLNGTSGQRVVRKDRFGRVIETLRATDSRPAHDLALSIDLRLQRQTEAALGNAVAFNKADSGAAVLVDTATGELLAMANYPTFNPNNRSGAGEADFRNHAISDIFEPGSTVKPMVVMTALAQGIVRPDSVLDTRPYVLNGHQIRDVAFYPRLSMAGILQKSSDVGVSRLSLAMPISALQQTYQRFGLGKPTELGLTGESSGLMPDRQRWGALDRATFSFGYGLMVTPVQLARVYAAIANDGLYRPLSIVRVDPPVIGQQIMNGRIVHEVKHMMESVALPGGGGIKAAVRDYRVAVKTGTAKKIGPDGRYVDKYVAYTAGIAPASRPRFALVVVIDNPQAGQYYGGAVSAPVFSTIMAEVLRIMNVAPDALTSDTRQAGTALSTAHAHG</sequence>
<dbReference type="InterPro" id="IPR036138">
    <property type="entry name" value="PBP_dimer_sf"/>
</dbReference>
<comment type="catalytic activity">
    <reaction evidence="16">
        <text>Preferential cleavage: (Ac)2-L-Lys-D-Ala-|-D-Ala. Also transpeptidation of peptidyl-alanyl moieties that are N-acyl substituents of D-alanine.</text>
        <dbReference type="EC" id="3.4.16.4"/>
    </reaction>
</comment>
<dbReference type="GO" id="GO:0071555">
    <property type="term" value="P:cell wall organization"/>
    <property type="evidence" value="ECO:0007669"/>
    <property type="project" value="UniProtKB-KW"/>
</dbReference>
<dbReference type="GO" id="GO:0009252">
    <property type="term" value="P:peptidoglycan biosynthetic process"/>
    <property type="evidence" value="ECO:0007669"/>
    <property type="project" value="UniProtKB-UniRule"/>
</dbReference>
<evidence type="ECO:0000256" key="7">
    <source>
        <dbReference type="ARBA" id="ARBA00022692"/>
    </source>
</evidence>
<feature type="domain" description="Penicillin-binding protein transpeptidase" evidence="17">
    <location>
        <begin position="250"/>
        <end position="544"/>
    </location>
</feature>
<dbReference type="HAMAP" id="MF_02080">
    <property type="entry name" value="FtsI_transpept"/>
    <property type="match status" value="1"/>
</dbReference>
<comment type="subcellular location">
    <subcellularLocation>
        <location evidence="16">Cell inner membrane</location>
        <topology evidence="16">Single-pass membrane protein</topology>
    </subcellularLocation>
    <subcellularLocation>
        <location evidence="1">Membrane</location>
    </subcellularLocation>
</comment>
<dbReference type="AlphaFoldDB" id="A0A4R3Z711"/>
<dbReference type="SUPFAM" id="SSF56601">
    <property type="entry name" value="beta-lactamase/transpeptidase-like"/>
    <property type="match status" value="1"/>
</dbReference>
<keyword evidence="2 16" id="KW-1003">Cell membrane</keyword>
<evidence type="ECO:0000256" key="9">
    <source>
        <dbReference type="ARBA" id="ARBA00022960"/>
    </source>
</evidence>
<dbReference type="InterPro" id="IPR001460">
    <property type="entry name" value="PCN-bd_Tpept"/>
</dbReference>
<evidence type="ECO:0000256" key="4">
    <source>
        <dbReference type="ARBA" id="ARBA00022618"/>
    </source>
</evidence>
<evidence type="ECO:0000313" key="20">
    <source>
        <dbReference type="Proteomes" id="UP000295719"/>
    </source>
</evidence>
<dbReference type="GO" id="GO:0006508">
    <property type="term" value="P:proteolysis"/>
    <property type="evidence" value="ECO:0007669"/>
    <property type="project" value="UniProtKB-KW"/>
</dbReference>
<comment type="pathway">
    <text evidence="16">Cell wall biogenesis; peptidoglycan biosynthesis.</text>
</comment>
<evidence type="ECO:0000256" key="3">
    <source>
        <dbReference type="ARBA" id="ARBA00022519"/>
    </source>
</evidence>
<evidence type="ECO:0000256" key="2">
    <source>
        <dbReference type="ARBA" id="ARBA00022475"/>
    </source>
</evidence>
<dbReference type="GO" id="GO:0008360">
    <property type="term" value="P:regulation of cell shape"/>
    <property type="evidence" value="ECO:0007669"/>
    <property type="project" value="UniProtKB-KW"/>
</dbReference>
<dbReference type="Proteomes" id="UP000295719">
    <property type="component" value="Unassembled WGS sequence"/>
</dbReference>
<dbReference type="PANTHER" id="PTHR30627:SF1">
    <property type="entry name" value="PEPTIDOGLYCAN D,D-TRANSPEPTIDASE FTSI"/>
    <property type="match status" value="1"/>
</dbReference>
<feature type="domain" description="Penicillin-binding protein dimerisation" evidence="18">
    <location>
        <begin position="60"/>
        <end position="211"/>
    </location>
</feature>
<organism evidence="19 20">
    <name type="scientific">Biostraticola tofi</name>
    <dbReference type="NCBI Taxonomy" id="466109"/>
    <lineage>
        <taxon>Bacteria</taxon>
        <taxon>Pseudomonadati</taxon>
        <taxon>Pseudomonadota</taxon>
        <taxon>Gammaproteobacteria</taxon>
        <taxon>Enterobacterales</taxon>
        <taxon>Bruguierivoracaceae</taxon>
        <taxon>Biostraticola</taxon>
    </lineage>
</organism>
<evidence type="ECO:0000313" key="19">
    <source>
        <dbReference type="EMBL" id="TCV99990.1"/>
    </source>
</evidence>
<keyword evidence="20" id="KW-1185">Reference proteome</keyword>
<keyword evidence="12 16" id="KW-0472">Membrane</keyword>
<dbReference type="GO" id="GO:0000917">
    <property type="term" value="P:division septum assembly"/>
    <property type="evidence" value="ECO:0007669"/>
    <property type="project" value="UniProtKB-KW"/>
</dbReference>
<dbReference type="UniPathway" id="UPA00219"/>
<keyword evidence="14 16" id="KW-0131">Cell cycle</keyword>
<feature type="active site" description="Acyl-ester intermediate" evidence="16">
    <location>
        <position position="297"/>
    </location>
</feature>
<keyword evidence="13 16" id="KW-0717">Septation</keyword>
<evidence type="ECO:0000256" key="8">
    <source>
        <dbReference type="ARBA" id="ARBA00022801"/>
    </source>
</evidence>
<dbReference type="Gene3D" id="3.40.710.10">
    <property type="entry name" value="DD-peptidase/beta-lactamase superfamily"/>
    <property type="match status" value="1"/>
</dbReference>
<proteinExistence type="inferred from homology"/>
<keyword evidence="10 16" id="KW-0573">Peptidoglycan synthesis</keyword>
<keyword evidence="8 16" id="KW-0378">Hydrolase</keyword>
<feature type="transmembrane region" description="Helical" evidence="16">
    <location>
        <begin position="12"/>
        <end position="34"/>
    </location>
</feature>
<reference evidence="19 20" key="1">
    <citation type="submission" date="2019-03" db="EMBL/GenBank/DDBJ databases">
        <title>Genomic Encyclopedia of Type Strains, Phase IV (KMG-IV): sequencing the most valuable type-strain genomes for metagenomic binning, comparative biology and taxonomic classification.</title>
        <authorList>
            <person name="Goeker M."/>
        </authorList>
    </citation>
    <scope>NUCLEOTIDE SEQUENCE [LARGE SCALE GENOMIC DNA]</scope>
    <source>
        <strain evidence="19 20">DSM 19580</strain>
    </source>
</reference>
<evidence type="ECO:0000256" key="6">
    <source>
        <dbReference type="ARBA" id="ARBA00022670"/>
    </source>
</evidence>
<dbReference type="PANTHER" id="PTHR30627">
    <property type="entry name" value="PEPTIDOGLYCAN D,D-TRANSPEPTIDASE"/>
    <property type="match status" value="1"/>
</dbReference>
<evidence type="ECO:0000256" key="16">
    <source>
        <dbReference type="HAMAP-Rule" id="MF_02080"/>
    </source>
</evidence>
<keyword evidence="11 16" id="KW-1133">Transmembrane helix</keyword>
<dbReference type="InterPro" id="IPR037532">
    <property type="entry name" value="FtsI_transpept"/>
</dbReference>
<name>A0A4R3Z711_9GAMM</name>
<accession>A0A4R3Z711</accession>
<dbReference type="OrthoDB" id="9789078at2"/>
<dbReference type="InterPro" id="IPR050515">
    <property type="entry name" value="Beta-lactam/transpept"/>
</dbReference>
<keyword evidence="9 16" id="KW-0133">Cell shape</keyword>
<dbReference type="Gene3D" id="1.10.150.770">
    <property type="match status" value="1"/>
</dbReference>